<evidence type="ECO:0000256" key="2">
    <source>
        <dbReference type="ARBA" id="ARBA00012031"/>
    </source>
</evidence>
<dbReference type="GO" id="GO:0106274">
    <property type="term" value="F:NAD+-protein-arginine ADP-ribosyltransferase activity"/>
    <property type="evidence" value="ECO:0007669"/>
    <property type="project" value="UniProtKB-EC"/>
</dbReference>
<dbReference type="InterPro" id="IPR000768">
    <property type="entry name" value="ART"/>
</dbReference>
<sequence>MRAVAGRSGMIKDLPFDDGIVYRPSPPPRGMKDQSQPDVIESEVEFEESLPGVPVVVPLSVDELIDTEVNLSNSLNGKEGEEFKNNALIDYHLNPDVSELTRDEYLSLHVYTTELYRPINSGLRGFSPDDKVKWSKVVQEADSALEKMSKNSDLKFEGMIFRGDKFSDELIDKLFPEGGVHQDLAFKSSSHDPEKAFSGNTQIKIMSKSGVKIEDVSVISTESEVLFRPGTKFKVISKRRTGEKYFISLEEI</sequence>
<comment type="caution">
    <text evidence="8">The sequence shown here is derived from an EMBL/GenBank/DDBJ whole genome shotgun (WGS) entry which is preliminary data.</text>
</comment>
<evidence type="ECO:0000256" key="5">
    <source>
        <dbReference type="ARBA" id="ARBA00022695"/>
    </source>
</evidence>
<evidence type="ECO:0000313" key="8">
    <source>
        <dbReference type="EMBL" id="KEQ13136.1"/>
    </source>
</evidence>
<proteinExistence type="inferred from homology"/>
<evidence type="ECO:0000256" key="4">
    <source>
        <dbReference type="ARBA" id="ARBA00022679"/>
    </source>
</evidence>
<dbReference type="SUPFAM" id="SSF56399">
    <property type="entry name" value="ADP-ribosylation"/>
    <property type="match status" value="1"/>
</dbReference>
<evidence type="ECO:0000256" key="3">
    <source>
        <dbReference type="ARBA" id="ARBA00022676"/>
    </source>
</evidence>
<comment type="catalytic activity">
    <reaction evidence="6">
        <text>L-arginyl-[protein] + NAD(+) = N(omega)-(ADP-D-ribosyl)-L-arginyl-[protein] + nicotinamide + H(+)</text>
        <dbReference type="Rhea" id="RHEA:19149"/>
        <dbReference type="Rhea" id="RHEA-COMP:10532"/>
        <dbReference type="Rhea" id="RHEA-COMP:15087"/>
        <dbReference type="ChEBI" id="CHEBI:15378"/>
        <dbReference type="ChEBI" id="CHEBI:17154"/>
        <dbReference type="ChEBI" id="CHEBI:29965"/>
        <dbReference type="ChEBI" id="CHEBI:57540"/>
        <dbReference type="ChEBI" id="CHEBI:142554"/>
        <dbReference type="EC" id="2.4.2.31"/>
    </reaction>
</comment>
<accession>A0A081N3W3</accession>
<dbReference type="EMBL" id="JOKH01000009">
    <property type="protein sequence ID" value="KEQ13136.1"/>
    <property type="molecule type" value="Genomic_DNA"/>
</dbReference>
<dbReference type="PROSITE" id="PS51996">
    <property type="entry name" value="TR_MART"/>
    <property type="match status" value="1"/>
</dbReference>
<dbReference type="Pfam" id="PF01129">
    <property type="entry name" value="ART"/>
    <property type="match status" value="1"/>
</dbReference>
<keyword evidence="3" id="KW-0328">Glycosyltransferase</keyword>
<keyword evidence="9" id="KW-1185">Reference proteome</keyword>
<dbReference type="eggNOG" id="COG2369">
    <property type="taxonomic scope" value="Bacteria"/>
</dbReference>
<evidence type="ECO:0000256" key="6">
    <source>
        <dbReference type="ARBA" id="ARBA00047597"/>
    </source>
</evidence>
<dbReference type="EC" id="2.4.2.31" evidence="2"/>
<evidence type="ECO:0000313" key="9">
    <source>
        <dbReference type="Proteomes" id="UP000028073"/>
    </source>
</evidence>
<comment type="similarity">
    <text evidence="1">Belongs to the Arg-specific ADP-ribosyltransferase family.</text>
</comment>
<name>A0A081N3W3_9GAMM</name>
<reference evidence="8 9" key="1">
    <citation type="submission" date="2014-06" db="EMBL/GenBank/DDBJ databases">
        <title>Whole Genome Sequences of Three Symbiotic Endozoicomonas Bacteria.</title>
        <authorList>
            <person name="Neave M.J."/>
            <person name="Apprill A."/>
            <person name="Voolstra C.R."/>
        </authorList>
    </citation>
    <scope>NUCLEOTIDE SEQUENCE [LARGE SCALE GENOMIC DNA]</scope>
    <source>
        <strain evidence="8 9">DSM 25634</strain>
    </source>
</reference>
<evidence type="ECO:0000256" key="1">
    <source>
        <dbReference type="ARBA" id="ARBA00009558"/>
    </source>
</evidence>
<protein>
    <recommendedName>
        <fullName evidence="2">NAD(+)--protein-arginine ADP-ribosyltransferase</fullName>
        <ecNumber evidence="2">2.4.2.31</ecNumber>
    </recommendedName>
</protein>
<keyword evidence="4" id="KW-0808">Transferase</keyword>
<gene>
    <name evidence="8" type="ORF">GZ78_26675</name>
</gene>
<dbReference type="Proteomes" id="UP000028073">
    <property type="component" value="Unassembled WGS sequence"/>
</dbReference>
<feature type="region of interest" description="Disordered" evidence="7">
    <location>
        <begin position="1"/>
        <end position="36"/>
    </location>
</feature>
<organism evidence="8 9">
    <name type="scientific">Endozoicomonas numazuensis</name>
    <dbReference type="NCBI Taxonomy" id="1137799"/>
    <lineage>
        <taxon>Bacteria</taxon>
        <taxon>Pseudomonadati</taxon>
        <taxon>Pseudomonadota</taxon>
        <taxon>Gammaproteobacteria</taxon>
        <taxon>Oceanospirillales</taxon>
        <taxon>Endozoicomonadaceae</taxon>
        <taxon>Endozoicomonas</taxon>
    </lineage>
</organism>
<keyword evidence="5" id="KW-0548">Nucleotidyltransferase</keyword>
<dbReference type="Gene3D" id="3.90.176.10">
    <property type="entry name" value="Toxin ADP-ribosyltransferase, Chain A, domain 1"/>
    <property type="match status" value="1"/>
</dbReference>
<evidence type="ECO:0000256" key="7">
    <source>
        <dbReference type="SAM" id="MobiDB-lite"/>
    </source>
</evidence>
<dbReference type="GO" id="GO:0016779">
    <property type="term" value="F:nucleotidyltransferase activity"/>
    <property type="evidence" value="ECO:0007669"/>
    <property type="project" value="UniProtKB-KW"/>
</dbReference>
<dbReference type="AlphaFoldDB" id="A0A081N3W3"/>
<dbReference type="STRING" id="1137799.GZ78_26675"/>